<protein>
    <submittedName>
        <fullName evidence="1">PMA1 stabilization in the Golgi protein 1</fullName>
    </submittedName>
</protein>
<comment type="caution">
    <text evidence="1">The sequence shown here is derived from an EMBL/GenBank/DDBJ whole genome shotgun (WGS) entry which is preliminary data.</text>
</comment>
<name>A0ACA9Y098_9ASCO</name>
<evidence type="ECO:0000313" key="1">
    <source>
        <dbReference type="EMBL" id="CAH6718350.1"/>
    </source>
</evidence>
<dbReference type="EMBL" id="CALSDN010000001">
    <property type="protein sequence ID" value="CAH6718350.1"/>
    <property type="molecule type" value="Genomic_DNA"/>
</dbReference>
<gene>
    <name evidence="1" type="ORF">CLIB1444_01S04786</name>
</gene>
<reference evidence="1" key="1">
    <citation type="submission" date="2022-06" db="EMBL/GenBank/DDBJ databases">
        <authorList>
            <person name="Legras J.-L."/>
            <person name="Devillers H."/>
            <person name="Grondin C."/>
        </authorList>
    </citation>
    <scope>NUCLEOTIDE SEQUENCE</scope>
    <source>
        <strain evidence="1">CLIB 1444</strain>
    </source>
</reference>
<sequence>MKLFHILNTLALAISINGVTIPDGVMDISDPLITSPPDPHLEKRINADAIEKERQKLADAQAKFHGSGTSLSDYPSPWIRTIYGSVVERVVPTVVAGVTLSAKPPKETNGLEGWISLQKNGKPKTIRPQLKNGHTKNPSPTYGTWFATPTTVVYTKEELKAHNMADDETHTEVEWIEDDDTYHSLNPIMRCTPDSYFKKGLTKNMLSEPFCFPKDNSVWKAGESYFITWYSKFFETKTVRFHLSGVKPSLRDHGLKKRDEDSKEKRSAIMENGGTITAGSFWKSDWVSNDQGMFPIDVLESFLKDDSQMERKVLLSIQPDNISDEDFDLLKNSLVLEIIRPGNVYKHHNEDLKLLEEKQKNPHLQVEVEDGINYEKYFAIMGIPTVVIFLAFCMYCFVMYNKVDLSDLKVRKAAGKNHNHRRIPFKKNNGYLPQHNSDIPLQTYKGD</sequence>
<keyword evidence="2" id="KW-1185">Reference proteome</keyword>
<dbReference type="Proteomes" id="UP001152531">
    <property type="component" value="Unassembled WGS sequence"/>
</dbReference>
<evidence type="ECO:0000313" key="2">
    <source>
        <dbReference type="Proteomes" id="UP001152531"/>
    </source>
</evidence>
<organism evidence="1 2">
    <name type="scientific">[Candida] jaroonii</name>
    <dbReference type="NCBI Taxonomy" id="467808"/>
    <lineage>
        <taxon>Eukaryota</taxon>
        <taxon>Fungi</taxon>
        <taxon>Dikarya</taxon>
        <taxon>Ascomycota</taxon>
        <taxon>Saccharomycotina</taxon>
        <taxon>Pichiomycetes</taxon>
        <taxon>Debaryomycetaceae</taxon>
        <taxon>Yamadazyma</taxon>
    </lineage>
</organism>
<accession>A0ACA9Y098</accession>
<proteinExistence type="predicted"/>